<evidence type="ECO:0000313" key="4">
    <source>
        <dbReference type="Proteomes" id="UP000253083"/>
    </source>
</evidence>
<dbReference type="InterPro" id="IPR002347">
    <property type="entry name" value="SDR_fam"/>
</dbReference>
<protein>
    <submittedName>
        <fullName evidence="3">NADP-dependent 3-hydroxy acid dehydrogenase YdfG</fullName>
    </submittedName>
</protein>
<dbReference type="InterPro" id="IPR036291">
    <property type="entry name" value="NAD(P)-bd_dom_sf"/>
</dbReference>
<gene>
    <name evidence="3" type="ORF">DFR28_1088</name>
</gene>
<dbReference type="Proteomes" id="UP000253083">
    <property type="component" value="Unassembled WGS sequence"/>
</dbReference>
<keyword evidence="2" id="KW-0560">Oxidoreductase</keyword>
<dbReference type="RefSeq" id="WP_170132175.1">
    <property type="nucleotide sequence ID" value="NZ_QNRT01000008.1"/>
</dbReference>
<evidence type="ECO:0000256" key="2">
    <source>
        <dbReference type="ARBA" id="ARBA00023002"/>
    </source>
</evidence>
<dbReference type="InterPro" id="IPR020904">
    <property type="entry name" value="Sc_DH/Rdtase_CS"/>
</dbReference>
<dbReference type="PROSITE" id="PS00061">
    <property type="entry name" value="ADH_SHORT"/>
    <property type="match status" value="1"/>
</dbReference>
<dbReference type="CDD" id="cd05233">
    <property type="entry name" value="SDR_c"/>
    <property type="match status" value="1"/>
</dbReference>
<dbReference type="SUPFAM" id="SSF51735">
    <property type="entry name" value="NAD(P)-binding Rossmann-fold domains"/>
    <property type="match status" value="1"/>
</dbReference>
<dbReference type="PRINTS" id="PR00081">
    <property type="entry name" value="GDHRDH"/>
</dbReference>
<keyword evidence="4" id="KW-1185">Reference proteome</keyword>
<dbReference type="Pfam" id="PF00106">
    <property type="entry name" value="adh_short"/>
    <property type="match status" value="1"/>
</dbReference>
<dbReference type="EMBL" id="QNRT01000008">
    <property type="protein sequence ID" value="RBP48279.1"/>
    <property type="molecule type" value="Genomic_DNA"/>
</dbReference>
<dbReference type="Gene3D" id="3.40.50.720">
    <property type="entry name" value="NAD(P)-binding Rossmann-like Domain"/>
    <property type="match status" value="1"/>
</dbReference>
<accession>A0A395JHE4</accession>
<proteinExistence type="inferred from homology"/>
<dbReference type="PANTHER" id="PTHR42901">
    <property type="entry name" value="ALCOHOL DEHYDROGENASE"/>
    <property type="match status" value="1"/>
</dbReference>
<reference evidence="3 4" key="1">
    <citation type="submission" date="2018-06" db="EMBL/GenBank/DDBJ databases">
        <title>Genomic Encyclopedia of Type Strains, Phase IV (KMG-IV): sequencing the most valuable type-strain genomes for metagenomic binning, comparative biology and taxonomic classification.</title>
        <authorList>
            <person name="Goeker M."/>
        </authorList>
    </citation>
    <scope>NUCLEOTIDE SEQUENCE [LARGE SCALE GENOMIC DNA]</scope>
    <source>
        <strain evidence="3 4">DSM 24032</strain>
    </source>
</reference>
<comment type="caution">
    <text evidence="3">The sequence shown here is derived from an EMBL/GenBank/DDBJ whole genome shotgun (WGS) entry which is preliminary data.</text>
</comment>
<name>A0A395JHE4_9GAMM</name>
<dbReference type="PANTHER" id="PTHR42901:SF1">
    <property type="entry name" value="ALCOHOL DEHYDROGENASE"/>
    <property type="match status" value="1"/>
</dbReference>
<evidence type="ECO:0000313" key="3">
    <source>
        <dbReference type="EMBL" id="RBP48279.1"/>
    </source>
</evidence>
<dbReference type="InParanoid" id="A0A395JHE4"/>
<dbReference type="GO" id="GO:0016491">
    <property type="term" value="F:oxidoreductase activity"/>
    <property type="evidence" value="ECO:0007669"/>
    <property type="project" value="UniProtKB-KW"/>
</dbReference>
<organism evidence="3 4">
    <name type="scientific">Arenicella xantha</name>
    <dbReference type="NCBI Taxonomy" id="644221"/>
    <lineage>
        <taxon>Bacteria</taxon>
        <taxon>Pseudomonadati</taxon>
        <taxon>Pseudomonadota</taxon>
        <taxon>Gammaproteobacteria</taxon>
        <taxon>Arenicellales</taxon>
        <taxon>Arenicellaceae</taxon>
        <taxon>Arenicella</taxon>
    </lineage>
</organism>
<sequence length="231" mass="25007">MSQNNKSALITGASSGIGLATAKQLLAAGYSVSGIARDFSDVETIGMDTHSFDLSKLDALPSFLKQANLPADVLILNAGYGQFGGIEQFSHAQIRKMVDTNLVSHFYLLKHYLPIFKQRGHGDIVLIGSESALQGARAGAVYCATKFALRGLAQSLRADCSTSNIRVMLVNPGPVDSDFFDQLDFAPQLGNEFVIEPESVAQAILHTLAQPRNVVVDEINLQPIKRSFRKK</sequence>
<dbReference type="AlphaFoldDB" id="A0A395JHE4"/>
<comment type="similarity">
    <text evidence="1">Belongs to the short-chain dehydrogenases/reductases (SDR) family.</text>
</comment>
<evidence type="ECO:0000256" key="1">
    <source>
        <dbReference type="ARBA" id="ARBA00006484"/>
    </source>
</evidence>